<evidence type="ECO:0000256" key="26">
    <source>
        <dbReference type="ARBA" id="ARBA00042502"/>
    </source>
</evidence>
<keyword evidence="15" id="KW-0249">Electron transport</keyword>
<dbReference type="InterPro" id="IPR050369">
    <property type="entry name" value="RBOH/FRE"/>
</dbReference>
<keyword evidence="38" id="KW-1185">Reference proteome</keyword>
<keyword evidence="16 35" id="KW-1133">Transmembrane helix</keyword>
<keyword evidence="22" id="KW-0407">Ion channel</keyword>
<dbReference type="InterPro" id="IPR013121">
    <property type="entry name" value="Fe_red_NAD-bd_6"/>
</dbReference>
<evidence type="ECO:0000256" key="23">
    <source>
        <dbReference type="ARBA" id="ARBA00030106"/>
    </source>
</evidence>
<dbReference type="PANTHER" id="PTHR11972">
    <property type="entry name" value="NADPH OXIDASE"/>
    <property type="match status" value="1"/>
</dbReference>
<feature type="compositionally biased region" description="Polar residues" evidence="34">
    <location>
        <begin position="266"/>
        <end position="278"/>
    </location>
</feature>
<feature type="domain" description="FAD-binding FR-type" evidence="36">
    <location>
        <begin position="204"/>
        <end position="317"/>
    </location>
</feature>
<reference evidence="38" key="1">
    <citation type="submission" date="2024-04" db="EMBL/GenBank/DDBJ databases">
        <title>Salinicola lusitanus LLJ914,a marine bacterium isolated from the Okinawa Trough.</title>
        <authorList>
            <person name="Li J."/>
        </authorList>
    </citation>
    <scope>NUCLEOTIDE SEQUENCE [LARGE SCALE GENOMIC DNA]</scope>
</reference>
<evidence type="ECO:0000256" key="15">
    <source>
        <dbReference type="ARBA" id="ARBA00022982"/>
    </source>
</evidence>
<evidence type="ECO:0000256" key="16">
    <source>
        <dbReference type="ARBA" id="ARBA00022989"/>
    </source>
</evidence>
<dbReference type="Proteomes" id="UP001460270">
    <property type="component" value="Unassembled WGS sequence"/>
</dbReference>
<evidence type="ECO:0000256" key="33">
    <source>
        <dbReference type="ARBA" id="ARBA00050046"/>
    </source>
</evidence>
<evidence type="ECO:0000256" key="31">
    <source>
        <dbReference type="ARBA" id="ARBA00049971"/>
    </source>
</evidence>
<evidence type="ECO:0000256" key="21">
    <source>
        <dbReference type="ARBA" id="ARBA00023180"/>
    </source>
</evidence>
<dbReference type="GO" id="GO:0034220">
    <property type="term" value="P:monoatomic ion transmembrane transport"/>
    <property type="evidence" value="ECO:0007669"/>
    <property type="project" value="UniProtKB-KW"/>
</dbReference>
<evidence type="ECO:0000256" key="29">
    <source>
        <dbReference type="ARBA" id="ARBA00043223"/>
    </source>
</evidence>
<comment type="cofactor">
    <cofactor evidence="1">
        <name>FAD</name>
        <dbReference type="ChEBI" id="CHEBI:57692"/>
    </cofactor>
</comment>
<dbReference type="Pfam" id="PF08030">
    <property type="entry name" value="NAD_binding_6"/>
    <property type="match status" value="1"/>
</dbReference>
<evidence type="ECO:0000256" key="11">
    <source>
        <dbReference type="ARBA" id="ARBA00022827"/>
    </source>
</evidence>
<keyword evidence="12" id="KW-0832">Ubl conjugation</keyword>
<evidence type="ECO:0000256" key="4">
    <source>
        <dbReference type="ARBA" id="ARBA00022475"/>
    </source>
</evidence>
<dbReference type="GO" id="GO:0006952">
    <property type="term" value="P:defense response"/>
    <property type="evidence" value="ECO:0007669"/>
    <property type="project" value="TreeGrafter"/>
</dbReference>
<keyword evidence="4" id="KW-1003">Cell membrane</keyword>
<feature type="compositionally biased region" description="Basic residues" evidence="34">
    <location>
        <begin position="465"/>
        <end position="474"/>
    </location>
</feature>
<evidence type="ECO:0000256" key="12">
    <source>
        <dbReference type="ARBA" id="ARBA00022843"/>
    </source>
</evidence>
<feature type="transmembrane region" description="Helical" evidence="35">
    <location>
        <begin position="87"/>
        <end position="111"/>
    </location>
</feature>
<dbReference type="GO" id="GO:0042554">
    <property type="term" value="P:superoxide anion generation"/>
    <property type="evidence" value="ECO:0007669"/>
    <property type="project" value="TreeGrafter"/>
</dbReference>
<evidence type="ECO:0000256" key="8">
    <source>
        <dbReference type="ARBA" id="ARBA00022630"/>
    </source>
</evidence>
<dbReference type="GO" id="GO:0016175">
    <property type="term" value="F:superoxide-generating NAD(P)H oxidase activity"/>
    <property type="evidence" value="ECO:0007669"/>
    <property type="project" value="TreeGrafter"/>
</dbReference>
<evidence type="ECO:0000256" key="27">
    <source>
        <dbReference type="ARBA" id="ARBA00042961"/>
    </source>
</evidence>
<evidence type="ECO:0000256" key="34">
    <source>
        <dbReference type="SAM" id="MobiDB-lite"/>
    </source>
</evidence>
<keyword evidence="18" id="KW-0408">Iron</keyword>
<dbReference type="SUPFAM" id="SSF63380">
    <property type="entry name" value="Riboflavin synthase domain-like"/>
    <property type="match status" value="1"/>
</dbReference>
<protein>
    <recommendedName>
        <fullName evidence="32">NADPH oxidase 2</fullName>
    </recommendedName>
    <alternativeName>
        <fullName evidence="29">CGD91-phox</fullName>
    </alternativeName>
    <alternativeName>
        <fullName evidence="24">Cytochrome b(558) subunit beta</fullName>
    </alternativeName>
    <alternativeName>
        <fullName evidence="33">Cytochrome b-245 heavy chain</fullName>
    </alternativeName>
    <alternativeName>
        <fullName evidence="27">Heme-binding membrane glycoprotein gp91phox</fullName>
    </alternativeName>
    <alternativeName>
        <fullName evidence="28">Neutrophil cytochrome b 91 kDa polypeptide</fullName>
    </alternativeName>
    <alternativeName>
        <fullName evidence="25">gp91-1</fullName>
    </alternativeName>
    <alternativeName>
        <fullName evidence="26">gp91-phox</fullName>
    </alternativeName>
    <alternativeName>
        <fullName evidence="23">p22 phagocyte B-cytochrome</fullName>
    </alternativeName>
</protein>
<dbReference type="InterPro" id="IPR017927">
    <property type="entry name" value="FAD-bd_FR_type"/>
</dbReference>
<evidence type="ECO:0000256" key="7">
    <source>
        <dbReference type="ARBA" id="ARBA00022617"/>
    </source>
</evidence>
<evidence type="ECO:0000256" key="9">
    <source>
        <dbReference type="ARBA" id="ARBA00022692"/>
    </source>
</evidence>
<dbReference type="InterPro" id="IPR013112">
    <property type="entry name" value="FAD-bd_8"/>
</dbReference>
<feature type="transmembrane region" description="Helical" evidence="35">
    <location>
        <begin position="24"/>
        <end position="42"/>
    </location>
</feature>
<proteinExistence type="predicted"/>
<dbReference type="GO" id="GO:0034702">
    <property type="term" value="C:monoatomic ion channel complex"/>
    <property type="evidence" value="ECO:0007669"/>
    <property type="project" value="UniProtKB-KW"/>
</dbReference>
<keyword evidence="14" id="KW-0851">Voltage-gated channel</keyword>
<feature type="transmembrane region" description="Helical" evidence="35">
    <location>
        <begin position="123"/>
        <end position="143"/>
    </location>
</feature>
<evidence type="ECO:0000256" key="5">
    <source>
        <dbReference type="ARBA" id="ARBA00022499"/>
    </source>
</evidence>
<keyword evidence="13" id="KW-0521">NADP</keyword>
<keyword evidence="19" id="KW-0406">Ion transport</keyword>
<evidence type="ECO:0000256" key="6">
    <source>
        <dbReference type="ARBA" id="ARBA00022553"/>
    </source>
</evidence>
<keyword evidence="7" id="KW-0349">Heme</keyword>
<dbReference type="InterPro" id="IPR017938">
    <property type="entry name" value="Riboflavin_synthase-like_b-brl"/>
</dbReference>
<feature type="compositionally biased region" description="Basic and acidic residues" evidence="34">
    <location>
        <begin position="558"/>
        <end position="636"/>
    </location>
</feature>
<keyword evidence="10" id="KW-0479">Metal-binding</keyword>
<dbReference type="Pfam" id="PF01794">
    <property type="entry name" value="Ferric_reduct"/>
    <property type="match status" value="1"/>
</dbReference>
<comment type="subcellular location">
    <subcellularLocation>
        <location evidence="2">Cell membrane</location>
        <topology evidence="2">Multi-pass membrane protein</topology>
    </subcellularLocation>
</comment>
<dbReference type="InterPro" id="IPR039261">
    <property type="entry name" value="FNR_nucleotide-bd"/>
</dbReference>
<dbReference type="CDD" id="cd06186">
    <property type="entry name" value="NOX_Duox_like_FAD_NADP"/>
    <property type="match status" value="1"/>
</dbReference>
<keyword evidence="11" id="KW-0274">FAD</keyword>
<accession>A0AAW0MTZ5</accession>
<evidence type="ECO:0000256" key="28">
    <source>
        <dbReference type="ARBA" id="ARBA00043221"/>
    </source>
</evidence>
<evidence type="ECO:0000256" key="17">
    <source>
        <dbReference type="ARBA" id="ARBA00023002"/>
    </source>
</evidence>
<comment type="caution">
    <text evidence="37">The sequence shown here is derived from an EMBL/GenBank/DDBJ whole genome shotgun (WGS) entry which is preliminary data.</text>
</comment>
<dbReference type="SUPFAM" id="SSF52343">
    <property type="entry name" value="Ferredoxin reductase-like, C-terminal NADP-linked domain"/>
    <property type="match status" value="1"/>
</dbReference>
<dbReference type="InterPro" id="IPR000778">
    <property type="entry name" value="Cyt_b245_heavy_chain"/>
</dbReference>
<evidence type="ECO:0000256" key="14">
    <source>
        <dbReference type="ARBA" id="ARBA00022882"/>
    </source>
</evidence>
<evidence type="ECO:0000256" key="1">
    <source>
        <dbReference type="ARBA" id="ARBA00001974"/>
    </source>
</evidence>
<keyword evidence="3" id="KW-0813">Transport</keyword>
<evidence type="ECO:0000259" key="36">
    <source>
        <dbReference type="PROSITE" id="PS51384"/>
    </source>
</evidence>
<evidence type="ECO:0000256" key="13">
    <source>
        <dbReference type="ARBA" id="ARBA00022857"/>
    </source>
</evidence>
<keyword evidence="21" id="KW-0325">Glycoprotein</keyword>
<organism evidence="37 38">
    <name type="scientific">Mugilogobius chulae</name>
    <name type="common">yellowstripe goby</name>
    <dbReference type="NCBI Taxonomy" id="88201"/>
    <lineage>
        <taxon>Eukaryota</taxon>
        <taxon>Metazoa</taxon>
        <taxon>Chordata</taxon>
        <taxon>Craniata</taxon>
        <taxon>Vertebrata</taxon>
        <taxon>Euteleostomi</taxon>
        <taxon>Actinopterygii</taxon>
        <taxon>Neopterygii</taxon>
        <taxon>Teleostei</taxon>
        <taxon>Neoteleostei</taxon>
        <taxon>Acanthomorphata</taxon>
        <taxon>Gobiaria</taxon>
        <taxon>Gobiiformes</taxon>
        <taxon>Gobioidei</taxon>
        <taxon>Gobiidae</taxon>
        <taxon>Gobionellinae</taxon>
        <taxon>Mugilogobius</taxon>
    </lineage>
</organism>
<feature type="compositionally biased region" description="Basic and acidic residues" evidence="34">
    <location>
        <begin position="682"/>
        <end position="701"/>
    </location>
</feature>
<dbReference type="PROSITE" id="PS51384">
    <property type="entry name" value="FAD_FR"/>
    <property type="match status" value="1"/>
</dbReference>
<evidence type="ECO:0000256" key="20">
    <source>
        <dbReference type="ARBA" id="ARBA00023136"/>
    </source>
</evidence>
<keyword evidence="5" id="KW-1017">Isopeptide bond</keyword>
<keyword evidence="20 35" id="KW-0472">Membrane</keyword>
<keyword evidence="17" id="KW-0560">Oxidoreductase</keyword>
<feature type="compositionally biased region" description="Basic and acidic residues" evidence="34">
    <location>
        <begin position="643"/>
        <end position="670"/>
    </location>
</feature>
<evidence type="ECO:0000256" key="2">
    <source>
        <dbReference type="ARBA" id="ARBA00004651"/>
    </source>
</evidence>
<keyword evidence="8" id="KW-0285">Flavoprotein</keyword>
<keyword evidence="6" id="KW-0597">Phosphoprotein</keyword>
<dbReference type="GO" id="GO:0043020">
    <property type="term" value="C:NADPH oxidase complex"/>
    <property type="evidence" value="ECO:0007669"/>
    <property type="project" value="TreeGrafter"/>
</dbReference>
<evidence type="ECO:0000256" key="35">
    <source>
        <dbReference type="SAM" id="Phobius"/>
    </source>
</evidence>
<dbReference type="Pfam" id="PF08022">
    <property type="entry name" value="FAD_binding_8"/>
    <property type="match status" value="1"/>
</dbReference>
<feature type="compositionally biased region" description="Basic residues" evidence="34">
    <location>
        <begin position="404"/>
        <end position="418"/>
    </location>
</feature>
<evidence type="ECO:0000256" key="19">
    <source>
        <dbReference type="ARBA" id="ARBA00023065"/>
    </source>
</evidence>
<dbReference type="AlphaFoldDB" id="A0AAW0MTZ5"/>
<dbReference type="PANTHER" id="PTHR11972:SF60">
    <property type="entry name" value="CYTOCHROME B-245 HEAVY CHAIN"/>
    <property type="match status" value="1"/>
</dbReference>
<evidence type="ECO:0000313" key="37">
    <source>
        <dbReference type="EMBL" id="KAK7880334.1"/>
    </source>
</evidence>
<evidence type="ECO:0000256" key="10">
    <source>
        <dbReference type="ARBA" id="ARBA00022723"/>
    </source>
</evidence>
<feature type="compositionally biased region" description="Basic residues" evidence="34">
    <location>
        <begin position="671"/>
        <end position="681"/>
    </location>
</feature>
<evidence type="ECO:0000256" key="32">
    <source>
        <dbReference type="ARBA" id="ARBA00050020"/>
    </source>
</evidence>
<feature type="region of interest" description="Disordered" evidence="34">
    <location>
        <begin position="266"/>
        <end position="309"/>
    </location>
</feature>
<gene>
    <name evidence="37" type="ORF">WMY93_033026</name>
</gene>
<comment type="function">
    <text evidence="31">Catalytic subunit of the phagocyte NADPH oxidase complex that mediates the transfer of electrons from cytosolic NADPH to O2 to produce the superoxide anion (O2(-)). In the activated complex, electrons are first transferred from NADPH to flavin adenine dinucleotide (FAD) and subsequently transferred via two heme molecules to molecular oxygen, producing superoxide through an outer-sphere reaction. Activation of the NADPH oxidase complex is initiated by the assembly of cytosolic subunits of the NADPH oxidase complex with the core NADPH oxidase complex to form a complex at the plasma membrane or phagosomal membrane. This activation process is initiated by phosphorylation dependent binding of the cytosolic NCF1/p47-phox subunit to the C-terminus of CYBA/p22-phox. NADPH oxidase complex assembly is impaired through interaction with NRROS.</text>
</comment>
<evidence type="ECO:0000313" key="38">
    <source>
        <dbReference type="Proteomes" id="UP001460270"/>
    </source>
</evidence>
<feature type="compositionally biased region" description="Basic and acidic residues" evidence="34">
    <location>
        <begin position="475"/>
        <end position="549"/>
    </location>
</feature>
<name>A0AAW0MTZ5_9GOBI</name>
<keyword evidence="9 35" id="KW-0812">Transmembrane</keyword>
<evidence type="ECO:0000256" key="24">
    <source>
        <dbReference type="ARBA" id="ARBA00042446"/>
    </source>
</evidence>
<dbReference type="PRINTS" id="PR00466">
    <property type="entry name" value="GP91PHOX"/>
</dbReference>
<evidence type="ECO:0000256" key="30">
    <source>
        <dbReference type="ARBA" id="ARBA00049908"/>
    </source>
</evidence>
<feature type="region of interest" description="Disordered" evidence="34">
    <location>
        <begin position="404"/>
        <end position="701"/>
    </location>
</feature>
<evidence type="ECO:0000256" key="25">
    <source>
        <dbReference type="ARBA" id="ARBA00042476"/>
    </source>
</evidence>
<sequence>MSLVQCCSRTAARQLDRNLTFHKLVAYMIAFHTAVHIIAHLFNFEFFMNAQLDRNQSLLPFVLSEIGTNDNASFLNPIRTNETNQTIVMFTTVAGLTGVVITLALILIITSSTEVIRRSYFEVFWFTHHLFVIFFIGLVFHGFQRIVRGQTLGSLQTNNPENCSEVFEDWGKNGTDCAVPEFAGNPPATWMWVVGPMFLYLCERLVRLYRSHQKVVITKVVMHPSRTLELQMKRKGFKMEVGQYVFIQCPSVSRLEWHPFTLTSAPRRTTSAPTSGSWATGPRSCTRPVEETGKSSSRPGLCPKSPSDGPFGTASEDVFRYEVVMLVGAGIGVTPFASILKSVWYNTSRTTRTRSQKIYFYWLCPETEAFEWFADLLQSLEKQMSEREMSDFLSYNITERAGRSRRRLTSAFTTRRRTTLPSPDLKQKTSVRKTQLGTRVSAASPPTSQKRKRERRERERERKEKRERKKKREKEKRERREGEEEKKEEKTEKKRREKRERREKGRKREKEERERREDRKKEEKRERKERESLEKGEKERKREERGRKKERERKKREREKERRAEKKERKEKKERGGERGREEERREEREMRVRRREIREKRERREEEYREGRERGKEQEGEKGREKGERRKEKRQERKKKKEKEEEKKEETMEEEKDKKKEREQESEIKGRKKEKERRKERKGEGQREGGGCRRKREREEQFPVEVLYVSRTESGRFLCGPPKLGKSLENMSVITTPRTETSIHFQQGHTLKHKTQKTKTSLV</sequence>
<evidence type="ECO:0000256" key="3">
    <source>
        <dbReference type="ARBA" id="ARBA00022448"/>
    </source>
</evidence>
<dbReference type="Gene3D" id="3.40.50.80">
    <property type="entry name" value="Nucleotide-binding domain of ferredoxin-NADP reductase (FNR) module"/>
    <property type="match status" value="1"/>
</dbReference>
<comment type="catalytic activity">
    <reaction evidence="30">
        <text>NADPH + 2 O2 = 2 superoxide + NADP(+) + H(+)</text>
        <dbReference type="Rhea" id="RHEA:63180"/>
        <dbReference type="ChEBI" id="CHEBI:15378"/>
        <dbReference type="ChEBI" id="CHEBI:15379"/>
        <dbReference type="ChEBI" id="CHEBI:18421"/>
        <dbReference type="ChEBI" id="CHEBI:57783"/>
        <dbReference type="ChEBI" id="CHEBI:58349"/>
    </reaction>
</comment>
<evidence type="ECO:0000256" key="18">
    <source>
        <dbReference type="ARBA" id="ARBA00023004"/>
    </source>
</evidence>
<dbReference type="EMBL" id="JBBPFD010000113">
    <property type="protein sequence ID" value="KAK7880334.1"/>
    <property type="molecule type" value="Genomic_DNA"/>
</dbReference>
<evidence type="ECO:0000256" key="22">
    <source>
        <dbReference type="ARBA" id="ARBA00023303"/>
    </source>
</evidence>
<dbReference type="InterPro" id="IPR013130">
    <property type="entry name" value="Fe3_Rdtase_TM_dom"/>
</dbReference>
<dbReference type="GO" id="GO:0046872">
    <property type="term" value="F:metal ion binding"/>
    <property type="evidence" value="ECO:0007669"/>
    <property type="project" value="UniProtKB-KW"/>
</dbReference>